<dbReference type="InterPro" id="IPR051910">
    <property type="entry name" value="ComF/GntX_DNA_util-trans"/>
</dbReference>
<reference evidence="3 4" key="1">
    <citation type="submission" date="2023-07" db="EMBL/GenBank/DDBJ databases">
        <title>Sequencing the genomes of 1000 actinobacteria strains.</title>
        <authorList>
            <person name="Klenk H.-P."/>
        </authorList>
    </citation>
    <scope>NUCLEOTIDE SEQUENCE [LARGE SCALE GENOMIC DNA]</scope>
    <source>
        <strain evidence="3 4">DSM 17163</strain>
    </source>
</reference>
<proteinExistence type="inferred from homology"/>
<organism evidence="3 4">
    <name type="scientific">Trueperella bonasi</name>
    <dbReference type="NCBI Taxonomy" id="312286"/>
    <lineage>
        <taxon>Bacteria</taxon>
        <taxon>Bacillati</taxon>
        <taxon>Actinomycetota</taxon>
        <taxon>Actinomycetes</taxon>
        <taxon>Actinomycetales</taxon>
        <taxon>Actinomycetaceae</taxon>
        <taxon>Trueperella</taxon>
    </lineage>
</organism>
<dbReference type="Gene3D" id="3.40.50.2020">
    <property type="match status" value="1"/>
</dbReference>
<accession>A0ABT9NEY7</accession>
<evidence type="ECO:0000313" key="3">
    <source>
        <dbReference type="EMBL" id="MDP9805956.1"/>
    </source>
</evidence>
<dbReference type="Pfam" id="PF00156">
    <property type="entry name" value="Pribosyltran"/>
    <property type="match status" value="1"/>
</dbReference>
<comment type="similarity">
    <text evidence="1">Belongs to the ComF/GntX family.</text>
</comment>
<evidence type="ECO:0000256" key="1">
    <source>
        <dbReference type="ARBA" id="ARBA00008007"/>
    </source>
</evidence>
<sequence>MPAKQLWNDILDIIFPRWCAGCGEWDEDLCAHCLGEFSTSWFRVEEHLPYLSHVSFDGKADTSPFAVLALADYAGPVARAIVRWKNVTDRRLDWAFEDLIATRQNPEFLARAAPTVVVPAPSSSARIRSGCFVTGVMGKAVADLIDGRYENVLVRKRVRGGTRMDARERKSRAIDVVAGINLTGYDVVLVDDVVTTGATLAGASRAVKSAGGRVIAAMVIAATHDPRQMRELQHK</sequence>
<dbReference type="Proteomes" id="UP001243212">
    <property type="component" value="Unassembled WGS sequence"/>
</dbReference>
<gene>
    <name evidence="3" type="ORF">J2S70_000538</name>
</gene>
<comment type="caution">
    <text evidence="3">The sequence shown here is derived from an EMBL/GenBank/DDBJ whole genome shotgun (WGS) entry which is preliminary data.</text>
</comment>
<dbReference type="RefSeq" id="WP_307682208.1">
    <property type="nucleotide sequence ID" value="NZ_JAUSQX010000001.1"/>
</dbReference>
<dbReference type="SUPFAM" id="SSF53271">
    <property type="entry name" value="PRTase-like"/>
    <property type="match status" value="1"/>
</dbReference>
<evidence type="ECO:0000313" key="4">
    <source>
        <dbReference type="Proteomes" id="UP001243212"/>
    </source>
</evidence>
<protein>
    <submittedName>
        <fullName evidence="3">Amidophosphoribosyltransferase</fullName>
    </submittedName>
</protein>
<evidence type="ECO:0000259" key="2">
    <source>
        <dbReference type="Pfam" id="PF00156"/>
    </source>
</evidence>
<dbReference type="InterPro" id="IPR000836">
    <property type="entry name" value="PRTase_dom"/>
</dbReference>
<dbReference type="PANTHER" id="PTHR47505:SF1">
    <property type="entry name" value="DNA UTILIZATION PROTEIN YHGH"/>
    <property type="match status" value="1"/>
</dbReference>
<dbReference type="PANTHER" id="PTHR47505">
    <property type="entry name" value="DNA UTILIZATION PROTEIN YHGH"/>
    <property type="match status" value="1"/>
</dbReference>
<keyword evidence="4" id="KW-1185">Reference proteome</keyword>
<dbReference type="InterPro" id="IPR029057">
    <property type="entry name" value="PRTase-like"/>
</dbReference>
<name>A0ABT9NEY7_9ACTO</name>
<feature type="domain" description="Phosphoribosyltransferase" evidence="2">
    <location>
        <begin position="139"/>
        <end position="225"/>
    </location>
</feature>
<dbReference type="EMBL" id="JAUSQX010000001">
    <property type="protein sequence ID" value="MDP9805956.1"/>
    <property type="molecule type" value="Genomic_DNA"/>
</dbReference>